<gene>
    <name evidence="6" type="ORF">DTL42_23955</name>
</gene>
<sequence length="234" mass="24314">MSPRPVHREFHRADRIGWLRAAVLGANDGILSVGSLIVGVASAEADYYQVVLAGVAGLTSGALSMAAGEYVSVSSQADTEEADTQREQEELATNPEGELAELTEIYVQRGLEPQLARQVATQLMESDALKSHLRDELGISEHMVARPLQAAWASALSFSIGAALPVAVAALAPRSLVVLLVAIATVLSLAGLGALSAVTGGASPWKGALRVAFWGIVAMVITSLIGKLFGVSMA</sequence>
<dbReference type="GO" id="GO:0030026">
    <property type="term" value="P:intracellular manganese ion homeostasis"/>
    <property type="evidence" value="ECO:0007669"/>
    <property type="project" value="InterPro"/>
</dbReference>
<evidence type="ECO:0000313" key="7">
    <source>
        <dbReference type="Proteomes" id="UP000253562"/>
    </source>
</evidence>
<reference evidence="6 7" key="1">
    <citation type="submission" date="2018-07" db="EMBL/GenBank/DDBJ databases">
        <title>Comparative genomes isolates from brazilian mangrove.</title>
        <authorList>
            <person name="De Araujo J.E."/>
            <person name="Taketani R.G."/>
            <person name="Silva M.C.P."/>
            <person name="Lourenco M.V."/>
            <person name="Oliveira V.M."/>
            <person name="Andreote F.D."/>
        </authorList>
    </citation>
    <scope>NUCLEOTIDE SEQUENCE [LARGE SCALE GENOMIC DNA]</scope>
    <source>
        <strain evidence="6 7">HEX PRIS-MGV</strain>
    </source>
</reference>
<evidence type="ECO:0000256" key="4">
    <source>
        <dbReference type="ARBA" id="ARBA00023136"/>
    </source>
</evidence>
<protein>
    <submittedName>
        <fullName evidence="6">VIT family protein</fullName>
    </submittedName>
</protein>
<dbReference type="Proteomes" id="UP000253562">
    <property type="component" value="Unassembled WGS sequence"/>
</dbReference>
<dbReference type="AlphaFoldDB" id="A0A368KIR6"/>
<evidence type="ECO:0000256" key="3">
    <source>
        <dbReference type="ARBA" id="ARBA00022989"/>
    </source>
</evidence>
<name>A0A368KIR6_9BACT</name>
<evidence type="ECO:0000256" key="1">
    <source>
        <dbReference type="ARBA" id="ARBA00004127"/>
    </source>
</evidence>
<dbReference type="OrthoDB" id="188924at2"/>
<organism evidence="6 7">
    <name type="scientific">Bremerella cremea</name>
    <dbReference type="NCBI Taxonomy" id="1031537"/>
    <lineage>
        <taxon>Bacteria</taxon>
        <taxon>Pseudomonadati</taxon>
        <taxon>Planctomycetota</taxon>
        <taxon>Planctomycetia</taxon>
        <taxon>Pirellulales</taxon>
        <taxon>Pirellulaceae</taxon>
        <taxon>Bremerella</taxon>
    </lineage>
</organism>
<feature type="transmembrane region" description="Helical" evidence="5">
    <location>
        <begin position="177"/>
        <end position="199"/>
    </location>
</feature>
<keyword evidence="2 5" id="KW-0812">Transmembrane</keyword>
<keyword evidence="4 5" id="KW-0472">Membrane</keyword>
<dbReference type="GO" id="GO:0012505">
    <property type="term" value="C:endomembrane system"/>
    <property type="evidence" value="ECO:0007669"/>
    <property type="project" value="UniProtKB-SubCell"/>
</dbReference>
<dbReference type="InterPro" id="IPR008217">
    <property type="entry name" value="Ccc1_fam"/>
</dbReference>
<feature type="transmembrane region" description="Helical" evidence="5">
    <location>
        <begin position="150"/>
        <end position="171"/>
    </location>
</feature>
<feature type="transmembrane region" description="Helical" evidence="5">
    <location>
        <begin position="21"/>
        <end position="41"/>
    </location>
</feature>
<dbReference type="RefSeq" id="WP_114373067.1">
    <property type="nucleotide sequence ID" value="NZ_QPEX01000046.1"/>
</dbReference>
<feature type="transmembrane region" description="Helical" evidence="5">
    <location>
        <begin position="211"/>
        <end position="230"/>
    </location>
</feature>
<dbReference type="Pfam" id="PF01988">
    <property type="entry name" value="VIT1"/>
    <property type="match status" value="1"/>
</dbReference>
<dbReference type="EMBL" id="QPEX01000046">
    <property type="protein sequence ID" value="RCS40434.1"/>
    <property type="molecule type" value="Genomic_DNA"/>
</dbReference>
<dbReference type="PANTHER" id="PTHR31851">
    <property type="entry name" value="FE(2+)/MN(2+) TRANSPORTER PCL1"/>
    <property type="match status" value="1"/>
</dbReference>
<evidence type="ECO:0000313" key="6">
    <source>
        <dbReference type="EMBL" id="RCS40434.1"/>
    </source>
</evidence>
<evidence type="ECO:0000256" key="2">
    <source>
        <dbReference type="ARBA" id="ARBA00022692"/>
    </source>
</evidence>
<evidence type="ECO:0000256" key="5">
    <source>
        <dbReference type="SAM" id="Phobius"/>
    </source>
</evidence>
<proteinExistence type="predicted"/>
<keyword evidence="3 5" id="KW-1133">Transmembrane helix</keyword>
<dbReference type="CDD" id="cd02432">
    <property type="entry name" value="Nodulin-21_like_1"/>
    <property type="match status" value="1"/>
</dbReference>
<accession>A0A368KIR6</accession>
<comment type="caution">
    <text evidence="6">The sequence shown here is derived from an EMBL/GenBank/DDBJ whole genome shotgun (WGS) entry which is preliminary data.</text>
</comment>
<dbReference type="GO" id="GO:0005384">
    <property type="term" value="F:manganese ion transmembrane transporter activity"/>
    <property type="evidence" value="ECO:0007669"/>
    <property type="project" value="InterPro"/>
</dbReference>
<comment type="subcellular location">
    <subcellularLocation>
        <location evidence="1">Endomembrane system</location>
        <topology evidence="1">Multi-pass membrane protein</topology>
    </subcellularLocation>
</comment>